<accession>A0A4P8YPA8</accession>
<dbReference type="OrthoDB" id="8158189at2"/>
<dbReference type="EMBL" id="CP040428">
    <property type="protein sequence ID" value="QCT22751.1"/>
    <property type="molecule type" value="Genomic_DNA"/>
</dbReference>
<protein>
    <submittedName>
        <fullName evidence="1">DUF2612 domain-containing protein</fullName>
    </submittedName>
</protein>
<gene>
    <name evidence="1" type="ORF">FEM41_18685</name>
</gene>
<dbReference type="InterPro" id="IPR021283">
    <property type="entry name" value="Phage_Wedge1"/>
</dbReference>
<dbReference type="Pfam" id="PF11041">
    <property type="entry name" value="Phage_Wedge1"/>
    <property type="match status" value="1"/>
</dbReference>
<proteinExistence type="predicted"/>
<reference evidence="1 2" key="1">
    <citation type="submission" date="2019-05" db="EMBL/GenBank/DDBJ databases">
        <title>Complete genome sequence of Izhakiella calystegiae KSNA2, an endophyte isolated from beach morning glory (Calystegia soldanella).</title>
        <authorList>
            <person name="Jiang L."/>
            <person name="Jeong J.C."/>
            <person name="Kim C.Y."/>
            <person name="Kim D.H."/>
            <person name="Kim S.W."/>
            <person name="Lee j."/>
        </authorList>
    </citation>
    <scope>NUCLEOTIDE SEQUENCE [LARGE SCALE GENOMIC DNA]</scope>
    <source>
        <strain evidence="1 2">KSNA2</strain>
    </source>
</reference>
<dbReference type="Proteomes" id="UP000302163">
    <property type="component" value="Chromosome"/>
</dbReference>
<sequence length="196" mass="19247">MAGLTDSKFRVVIKARCIKNFSRCTLDSVENACEQLFGSGLYIKALIDVANLGDSVNVIVGAAQGSTIFGDQMLTASGGGSGSSYAASSPAAGAFSAGTFGGGATMGAGVTTGLASVLGMNGGYAFAVSDRCLIPGNGGDTPFGRGGMFRGKLDEAGVDGTGFGSGGSGSGKTLNSETGFPGGKGAPGMVIIYEYS</sequence>
<organism evidence="1 2">
    <name type="scientific">Jejubacter calystegiae</name>
    <dbReference type="NCBI Taxonomy" id="2579935"/>
    <lineage>
        <taxon>Bacteria</taxon>
        <taxon>Pseudomonadati</taxon>
        <taxon>Pseudomonadota</taxon>
        <taxon>Gammaproteobacteria</taxon>
        <taxon>Enterobacterales</taxon>
        <taxon>Enterobacteriaceae</taxon>
        <taxon>Jejubacter</taxon>
    </lineage>
</organism>
<keyword evidence="2" id="KW-1185">Reference proteome</keyword>
<name>A0A4P8YPA8_9ENTR</name>
<evidence type="ECO:0000313" key="2">
    <source>
        <dbReference type="Proteomes" id="UP000302163"/>
    </source>
</evidence>
<dbReference type="AlphaFoldDB" id="A0A4P8YPA8"/>
<evidence type="ECO:0000313" key="1">
    <source>
        <dbReference type="EMBL" id="QCT22751.1"/>
    </source>
</evidence>
<dbReference type="KEGG" id="izh:FEM41_18685"/>